<dbReference type="HAMAP" id="MF_00116">
    <property type="entry name" value="dUTPase_bact"/>
    <property type="match status" value="1"/>
</dbReference>
<evidence type="ECO:0000313" key="9">
    <source>
        <dbReference type="EMBL" id="GLK77604.1"/>
    </source>
</evidence>
<dbReference type="PANTHER" id="PTHR11241:SF0">
    <property type="entry name" value="DEOXYURIDINE 5'-TRIPHOSPHATE NUCLEOTIDOHYDROLASE"/>
    <property type="match status" value="1"/>
</dbReference>
<evidence type="ECO:0000313" key="10">
    <source>
        <dbReference type="Proteomes" id="UP001143364"/>
    </source>
</evidence>
<reference evidence="9" key="2">
    <citation type="submission" date="2023-01" db="EMBL/GenBank/DDBJ databases">
        <authorList>
            <person name="Sun Q."/>
            <person name="Evtushenko L."/>
        </authorList>
    </citation>
    <scope>NUCLEOTIDE SEQUENCE</scope>
    <source>
        <strain evidence="9">VKM B-2555</strain>
    </source>
</reference>
<dbReference type="CDD" id="cd07557">
    <property type="entry name" value="trimeric_dUTPase"/>
    <property type="match status" value="1"/>
</dbReference>
<feature type="binding site" evidence="7">
    <location>
        <begin position="69"/>
        <end position="71"/>
    </location>
    <ligand>
        <name>substrate</name>
    </ligand>
</feature>
<dbReference type="Proteomes" id="UP001143364">
    <property type="component" value="Unassembled WGS sequence"/>
</dbReference>
<dbReference type="Pfam" id="PF00692">
    <property type="entry name" value="dUTPase"/>
    <property type="match status" value="1"/>
</dbReference>
<reference evidence="9" key="1">
    <citation type="journal article" date="2014" name="Int. J. Syst. Evol. Microbiol.">
        <title>Complete genome sequence of Corynebacterium casei LMG S-19264T (=DSM 44701T), isolated from a smear-ripened cheese.</title>
        <authorList>
            <consortium name="US DOE Joint Genome Institute (JGI-PGF)"/>
            <person name="Walter F."/>
            <person name="Albersmeier A."/>
            <person name="Kalinowski J."/>
            <person name="Ruckert C."/>
        </authorList>
    </citation>
    <scope>NUCLEOTIDE SEQUENCE</scope>
    <source>
        <strain evidence="9">VKM B-2555</strain>
    </source>
</reference>
<dbReference type="FunFam" id="2.70.40.10:FF:000002">
    <property type="entry name" value="dUTP diphosphatase"/>
    <property type="match status" value="1"/>
</dbReference>
<dbReference type="EMBL" id="BSFK01000016">
    <property type="protein sequence ID" value="GLK77604.1"/>
    <property type="molecule type" value="Genomic_DNA"/>
</dbReference>
<evidence type="ECO:0000256" key="3">
    <source>
        <dbReference type="ARBA" id="ARBA00022801"/>
    </source>
</evidence>
<proteinExistence type="inferred from homology"/>
<comment type="catalytic activity">
    <reaction evidence="6 7">
        <text>dUTP + H2O = dUMP + diphosphate + H(+)</text>
        <dbReference type="Rhea" id="RHEA:10248"/>
        <dbReference type="ChEBI" id="CHEBI:15377"/>
        <dbReference type="ChEBI" id="CHEBI:15378"/>
        <dbReference type="ChEBI" id="CHEBI:33019"/>
        <dbReference type="ChEBI" id="CHEBI:61555"/>
        <dbReference type="ChEBI" id="CHEBI:246422"/>
        <dbReference type="EC" id="3.6.1.23"/>
    </reaction>
</comment>
<dbReference type="SUPFAM" id="SSF51283">
    <property type="entry name" value="dUTPase-like"/>
    <property type="match status" value="1"/>
</dbReference>
<dbReference type="PANTHER" id="PTHR11241">
    <property type="entry name" value="DEOXYURIDINE 5'-TRIPHOSPHATE NUCLEOTIDOHYDROLASE"/>
    <property type="match status" value="1"/>
</dbReference>
<comment type="pathway">
    <text evidence="7">Pyrimidine metabolism; dUMP biosynthesis; dUMP from dCTP (dUTP route): step 2/2.</text>
</comment>
<keyword evidence="10" id="KW-1185">Reference proteome</keyword>
<feature type="binding site" evidence="7">
    <location>
        <begin position="86"/>
        <end position="88"/>
    </location>
    <ligand>
        <name>substrate</name>
    </ligand>
</feature>
<comment type="function">
    <text evidence="7">This enzyme is involved in nucleotide metabolism: it produces dUMP, the immediate precursor of thymidine nucleotides and it decreases the intracellular concentration of dUTP so that uracil cannot be incorporated into DNA.</text>
</comment>
<dbReference type="InterPro" id="IPR033704">
    <property type="entry name" value="dUTPase_trimeric"/>
</dbReference>
<dbReference type="NCBIfam" id="NF001862">
    <property type="entry name" value="PRK00601.1"/>
    <property type="match status" value="1"/>
</dbReference>
<feature type="domain" description="dUTPase-like" evidence="8">
    <location>
        <begin position="16"/>
        <end position="148"/>
    </location>
</feature>
<sequence length="149" mass="15619">MIELRIHRLPHAEGLPLPRYETEAAAGLDLAAAVPDDAPIPIAPGARALVPTGLALQFPMGFEAQVRPRSGLALRHGVTVLNAPGTIDADYRGELKVLLVNFGQETFTVTRGARIAQLVMAAVARATLVEAETLDATSRGDGGFGSTGR</sequence>
<evidence type="ECO:0000256" key="1">
    <source>
        <dbReference type="ARBA" id="ARBA00006581"/>
    </source>
</evidence>
<dbReference type="RefSeq" id="WP_271205447.1">
    <property type="nucleotide sequence ID" value="NZ_BSFK01000016.1"/>
</dbReference>
<evidence type="ECO:0000256" key="4">
    <source>
        <dbReference type="ARBA" id="ARBA00022842"/>
    </source>
</evidence>
<feature type="binding site" evidence="7">
    <location>
        <position position="82"/>
    </location>
    <ligand>
        <name>substrate</name>
    </ligand>
</feature>
<dbReference type="InterPro" id="IPR008181">
    <property type="entry name" value="dUTPase"/>
</dbReference>
<keyword evidence="3 7" id="KW-0378">Hydrolase</keyword>
<comment type="caution">
    <text evidence="7">Lacks conserved residue(s) required for the propagation of feature annotation.</text>
</comment>
<dbReference type="GO" id="GO:0000287">
    <property type="term" value="F:magnesium ion binding"/>
    <property type="evidence" value="ECO:0007669"/>
    <property type="project" value="UniProtKB-UniRule"/>
</dbReference>
<protein>
    <recommendedName>
        <fullName evidence="7">Deoxyuridine 5'-triphosphate nucleotidohydrolase</fullName>
        <shortName evidence="7">dUTPase</shortName>
        <ecNumber evidence="7">3.6.1.23</ecNumber>
    </recommendedName>
    <alternativeName>
        <fullName evidence="7">dUTP pyrophosphatase</fullName>
    </alternativeName>
</protein>
<keyword evidence="4 7" id="KW-0460">Magnesium</keyword>
<dbReference type="Gene3D" id="2.70.40.10">
    <property type="match status" value="1"/>
</dbReference>
<comment type="caution">
    <text evidence="9">The sequence shown here is derived from an EMBL/GenBank/DDBJ whole genome shotgun (WGS) entry which is preliminary data.</text>
</comment>
<dbReference type="NCBIfam" id="TIGR00576">
    <property type="entry name" value="dut"/>
    <property type="match status" value="1"/>
</dbReference>
<comment type="cofactor">
    <cofactor evidence="7">
        <name>Mg(2+)</name>
        <dbReference type="ChEBI" id="CHEBI:18420"/>
    </cofactor>
</comment>
<keyword evidence="5 7" id="KW-0546">Nucleotide metabolism</keyword>
<evidence type="ECO:0000256" key="5">
    <source>
        <dbReference type="ARBA" id="ARBA00023080"/>
    </source>
</evidence>
<evidence type="ECO:0000259" key="8">
    <source>
        <dbReference type="Pfam" id="PF00692"/>
    </source>
</evidence>
<name>A0A9W6N406_9HYPH</name>
<dbReference type="InterPro" id="IPR029054">
    <property type="entry name" value="dUTPase-like"/>
</dbReference>
<organism evidence="9 10">
    <name type="scientific">Methylopila jiangsuensis</name>
    <dbReference type="NCBI Taxonomy" id="586230"/>
    <lineage>
        <taxon>Bacteria</taxon>
        <taxon>Pseudomonadati</taxon>
        <taxon>Pseudomonadota</taxon>
        <taxon>Alphaproteobacteria</taxon>
        <taxon>Hyphomicrobiales</taxon>
        <taxon>Methylopilaceae</taxon>
        <taxon>Methylopila</taxon>
    </lineage>
</organism>
<evidence type="ECO:0000256" key="6">
    <source>
        <dbReference type="ARBA" id="ARBA00047686"/>
    </source>
</evidence>
<keyword evidence="2 7" id="KW-0479">Metal-binding</keyword>
<evidence type="ECO:0000256" key="2">
    <source>
        <dbReference type="ARBA" id="ARBA00022723"/>
    </source>
</evidence>
<dbReference type="AlphaFoldDB" id="A0A9W6N406"/>
<dbReference type="GO" id="GO:0006226">
    <property type="term" value="P:dUMP biosynthetic process"/>
    <property type="evidence" value="ECO:0007669"/>
    <property type="project" value="UniProtKB-UniRule"/>
</dbReference>
<comment type="similarity">
    <text evidence="1 7">Belongs to the dUTPase family.</text>
</comment>
<evidence type="ECO:0000256" key="7">
    <source>
        <dbReference type="HAMAP-Rule" id="MF_00116"/>
    </source>
</evidence>
<gene>
    <name evidence="7 9" type="primary">dut</name>
    <name evidence="9" type="ORF">GCM10008171_28580</name>
</gene>
<dbReference type="InterPro" id="IPR036157">
    <property type="entry name" value="dUTPase-like_sf"/>
</dbReference>
<dbReference type="GO" id="GO:0004170">
    <property type="term" value="F:dUTP diphosphatase activity"/>
    <property type="evidence" value="ECO:0007669"/>
    <property type="project" value="UniProtKB-UniRule"/>
</dbReference>
<accession>A0A9W6N406</accession>
<dbReference type="GO" id="GO:0046081">
    <property type="term" value="P:dUTP catabolic process"/>
    <property type="evidence" value="ECO:0007669"/>
    <property type="project" value="InterPro"/>
</dbReference>
<dbReference type="EC" id="3.6.1.23" evidence="7"/>